<feature type="region of interest" description="Disordered" evidence="6">
    <location>
        <begin position="74"/>
        <end position="105"/>
    </location>
</feature>
<comment type="catalytic activity">
    <reaction evidence="5">
        <text>RNA(n) + ATP = RNA(n)-3'-adenine ribonucleotide + diphosphate</text>
        <dbReference type="Rhea" id="RHEA:11332"/>
        <dbReference type="Rhea" id="RHEA-COMP:14527"/>
        <dbReference type="Rhea" id="RHEA-COMP:17347"/>
        <dbReference type="ChEBI" id="CHEBI:30616"/>
        <dbReference type="ChEBI" id="CHEBI:33019"/>
        <dbReference type="ChEBI" id="CHEBI:140395"/>
        <dbReference type="ChEBI" id="CHEBI:173115"/>
        <dbReference type="EC" id="2.7.7.19"/>
    </reaction>
    <physiologicalReaction direction="left-to-right" evidence="5">
        <dbReference type="Rhea" id="RHEA:11333"/>
    </physiologicalReaction>
</comment>
<evidence type="ECO:0000256" key="6">
    <source>
        <dbReference type="SAM" id="MobiDB-lite"/>
    </source>
</evidence>
<name>A0ABQ9VMB1_SAGOE</name>
<evidence type="ECO:0000256" key="3">
    <source>
        <dbReference type="ARBA" id="ARBA00012388"/>
    </source>
</evidence>
<evidence type="ECO:0000313" key="7">
    <source>
        <dbReference type="EMBL" id="KAK2110525.1"/>
    </source>
</evidence>
<keyword evidence="8" id="KW-1185">Reference proteome</keyword>
<dbReference type="Proteomes" id="UP001266305">
    <property type="component" value="Unassembled WGS sequence"/>
</dbReference>
<evidence type="ECO:0000256" key="4">
    <source>
        <dbReference type="ARBA" id="ARBA00022679"/>
    </source>
</evidence>
<dbReference type="InterPro" id="IPR008996">
    <property type="entry name" value="IL1/FGF"/>
</dbReference>
<dbReference type="InterPro" id="IPR012937">
    <property type="entry name" value="TET5"/>
</dbReference>
<sequence length="412" mass="44501">MKRTLLRRVPAPAVRFPPGSPLHAAGRVARLALLLRCALPPELGHALSRATPGAALTRSFPVARPPDRRAALVPGCRARDGRGGTAPRGPAGLAGALGGRGGAAAPTAPNGTLESLLARSLKRLPVAAQPKEAAVQSGAGDYLLGIEQLRRLYCNVLPDGRIGGAHADTRDSLLELSPVEPGVVSIFGVASRFFVAISSKGKLYGSPFFTTECKFREILLLNYCNAYESYKYPSIFIALKKNGKTKNGNRAVTLRKTPASSASGSPREGSTLVHFLHRGDPSTDVRALQRYLCFRFFTDFSHLVEQRRTLERYLEAHFRGADAARRYSCLVTLHRVVNESTVCLMNHERRQTLGLIVALALQALAEQGPAATAALAWRPPGTDRVVLATVNYYVTPVQPLLARAYPTWLPCN</sequence>
<keyword evidence="4" id="KW-0808">Transferase</keyword>
<gene>
    <name evidence="7" type="ORF">P7K49_010271</name>
</gene>
<dbReference type="EC" id="2.7.7.19" evidence="3"/>
<dbReference type="Pfam" id="PF07984">
    <property type="entry name" value="NTP_transf_7"/>
    <property type="match status" value="1"/>
</dbReference>
<dbReference type="Pfam" id="PF00167">
    <property type="entry name" value="FGF"/>
    <property type="match status" value="1"/>
</dbReference>
<proteinExistence type="inferred from homology"/>
<comment type="similarity">
    <text evidence="2">Belongs to the heparin-binding growth factors family.</text>
</comment>
<comment type="similarity">
    <text evidence="1">Belongs to the TENT family.</text>
</comment>
<dbReference type="SMART" id="SM01153">
    <property type="entry name" value="DUF1693"/>
    <property type="match status" value="1"/>
</dbReference>
<evidence type="ECO:0000256" key="5">
    <source>
        <dbReference type="ARBA" id="ARBA00047933"/>
    </source>
</evidence>
<evidence type="ECO:0000256" key="1">
    <source>
        <dbReference type="ARBA" id="ARBA00007631"/>
    </source>
</evidence>
<dbReference type="Gene3D" id="2.80.10.50">
    <property type="match status" value="1"/>
</dbReference>
<organism evidence="7 8">
    <name type="scientific">Saguinus oedipus</name>
    <name type="common">Cotton-top tamarin</name>
    <name type="synonym">Oedipomidas oedipus</name>
    <dbReference type="NCBI Taxonomy" id="9490"/>
    <lineage>
        <taxon>Eukaryota</taxon>
        <taxon>Metazoa</taxon>
        <taxon>Chordata</taxon>
        <taxon>Craniata</taxon>
        <taxon>Vertebrata</taxon>
        <taxon>Euteleostomi</taxon>
        <taxon>Mammalia</taxon>
        <taxon>Eutheria</taxon>
        <taxon>Euarchontoglires</taxon>
        <taxon>Primates</taxon>
        <taxon>Haplorrhini</taxon>
        <taxon>Platyrrhini</taxon>
        <taxon>Cebidae</taxon>
        <taxon>Callitrichinae</taxon>
        <taxon>Saguinus</taxon>
    </lineage>
</organism>
<accession>A0ABQ9VMB1</accession>
<dbReference type="PANTHER" id="PTHR11486">
    <property type="entry name" value="FIBROBLAST GROWTH FACTOR"/>
    <property type="match status" value="1"/>
</dbReference>
<protein>
    <recommendedName>
        <fullName evidence="3">polynucleotide adenylyltransferase</fullName>
        <ecNumber evidence="3">2.7.7.19</ecNumber>
    </recommendedName>
</protein>
<reference evidence="7 8" key="1">
    <citation type="submission" date="2023-05" db="EMBL/GenBank/DDBJ databases">
        <title>B98-5 Cell Line De Novo Hybrid Assembly: An Optical Mapping Approach.</title>
        <authorList>
            <person name="Kananen K."/>
            <person name="Auerbach J.A."/>
            <person name="Kautto E."/>
            <person name="Blachly J.S."/>
        </authorList>
    </citation>
    <scope>NUCLEOTIDE SEQUENCE [LARGE SCALE GENOMIC DNA]</scope>
    <source>
        <strain evidence="7">B95-8</strain>
        <tissue evidence="7">Cell line</tissue>
    </source>
</reference>
<dbReference type="InterPro" id="IPR002209">
    <property type="entry name" value="Fibroblast_GF_fam"/>
</dbReference>
<dbReference type="PRINTS" id="PR00262">
    <property type="entry name" value="IL1HBGF"/>
</dbReference>
<dbReference type="SMART" id="SM00442">
    <property type="entry name" value="FGF"/>
    <property type="match status" value="1"/>
</dbReference>
<comment type="caution">
    <text evidence="7">The sequence shown here is derived from an EMBL/GenBank/DDBJ whole genome shotgun (WGS) entry which is preliminary data.</text>
</comment>
<feature type="compositionally biased region" description="Low complexity" evidence="6">
    <location>
        <begin position="85"/>
        <end position="94"/>
    </location>
</feature>
<evidence type="ECO:0000256" key="2">
    <source>
        <dbReference type="ARBA" id="ARBA00007936"/>
    </source>
</evidence>
<evidence type="ECO:0000313" key="8">
    <source>
        <dbReference type="Proteomes" id="UP001266305"/>
    </source>
</evidence>
<dbReference type="EMBL" id="JASSZA010000005">
    <property type="protein sequence ID" value="KAK2110525.1"/>
    <property type="molecule type" value="Genomic_DNA"/>
</dbReference>
<dbReference type="SUPFAM" id="SSF50353">
    <property type="entry name" value="Cytokine"/>
    <property type="match status" value="1"/>
</dbReference>